<proteinExistence type="predicted"/>
<dbReference type="OrthoDB" id="8456831at2"/>
<organism evidence="1 2">
    <name type="scientific">Pseudochrobactrum asaccharolyticum</name>
    <dbReference type="NCBI Taxonomy" id="354351"/>
    <lineage>
        <taxon>Bacteria</taxon>
        <taxon>Pseudomonadati</taxon>
        <taxon>Pseudomonadota</taxon>
        <taxon>Alphaproteobacteria</taxon>
        <taxon>Hyphomicrobiales</taxon>
        <taxon>Brucellaceae</taxon>
        <taxon>Pseudochrobactrum</taxon>
    </lineage>
</organism>
<dbReference type="Proteomes" id="UP000252893">
    <property type="component" value="Unassembled WGS sequence"/>
</dbReference>
<dbReference type="RefSeq" id="WP_113946206.1">
    <property type="nucleotide sequence ID" value="NZ_JBHEEG010000005.1"/>
</dbReference>
<evidence type="ECO:0000313" key="2">
    <source>
        <dbReference type="Proteomes" id="UP000252893"/>
    </source>
</evidence>
<protein>
    <submittedName>
        <fullName evidence="1">Uncharacterized protein</fullName>
    </submittedName>
</protein>
<evidence type="ECO:0000313" key="1">
    <source>
        <dbReference type="EMBL" id="RBO90450.1"/>
    </source>
</evidence>
<comment type="caution">
    <text evidence="1">The sequence shown here is derived from an EMBL/GenBank/DDBJ whole genome shotgun (WGS) entry which is preliminary data.</text>
</comment>
<sequence length="66" mass="7162">MYKVITITIEDEHSEVQTYVTLNSVKAAQILKGDDSGVVCLCIQPDSAQKIAALLNADHEQNETAS</sequence>
<dbReference type="EMBL" id="QNRH01000013">
    <property type="protein sequence ID" value="RBO90450.1"/>
    <property type="molecule type" value="Genomic_DNA"/>
</dbReference>
<name>A0A366DK52_9HYPH</name>
<gene>
    <name evidence="1" type="ORF">DFR47_11311</name>
</gene>
<accession>A0A366DK52</accession>
<keyword evidence="2" id="KW-1185">Reference proteome</keyword>
<reference evidence="1 2" key="1">
    <citation type="submission" date="2018-06" db="EMBL/GenBank/DDBJ databases">
        <title>Genomic Encyclopedia of Type Strains, Phase IV (KMG-IV): sequencing the most valuable type-strain genomes for metagenomic binning, comparative biology and taxonomic classification.</title>
        <authorList>
            <person name="Goeker M."/>
        </authorList>
    </citation>
    <scope>NUCLEOTIDE SEQUENCE [LARGE SCALE GENOMIC DNA]</scope>
    <source>
        <strain evidence="1 2">DSM 25619</strain>
    </source>
</reference>
<dbReference type="AlphaFoldDB" id="A0A366DK52"/>